<dbReference type="PANTHER" id="PTHR10434:SF64">
    <property type="entry name" value="1-ACYL-SN-GLYCEROL-3-PHOSPHATE ACYLTRANSFERASE-RELATED"/>
    <property type="match status" value="1"/>
</dbReference>
<keyword evidence="6" id="KW-0472">Membrane</keyword>
<evidence type="ECO:0000256" key="2">
    <source>
        <dbReference type="ARBA" id="ARBA00022516"/>
    </source>
</evidence>
<dbReference type="Pfam" id="PF01553">
    <property type="entry name" value="Acyltransferase"/>
    <property type="match status" value="1"/>
</dbReference>
<reference evidence="9" key="1">
    <citation type="submission" date="2016-10" db="EMBL/GenBank/DDBJ databases">
        <authorList>
            <person name="Varghese N."/>
            <person name="Submissions S."/>
        </authorList>
    </citation>
    <scope>NUCLEOTIDE SEQUENCE [LARGE SCALE GENOMIC DNA]</scope>
    <source>
        <strain evidence="9">DSM 44675</strain>
    </source>
</reference>
<feature type="domain" description="Phospholipid/glycerol acyltransferase" evidence="7">
    <location>
        <begin position="92"/>
        <end position="204"/>
    </location>
</feature>
<evidence type="ECO:0000313" key="8">
    <source>
        <dbReference type="EMBL" id="SEK22404.1"/>
    </source>
</evidence>
<evidence type="ECO:0000256" key="6">
    <source>
        <dbReference type="SAM" id="Phobius"/>
    </source>
</evidence>
<evidence type="ECO:0000256" key="5">
    <source>
        <dbReference type="ARBA" id="ARBA00023315"/>
    </source>
</evidence>
<evidence type="ECO:0000256" key="3">
    <source>
        <dbReference type="ARBA" id="ARBA00022679"/>
    </source>
</evidence>
<keyword evidence="9" id="KW-1185">Reference proteome</keyword>
<evidence type="ECO:0000259" key="7">
    <source>
        <dbReference type="SMART" id="SM00563"/>
    </source>
</evidence>
<dbReference type="GO" id="GO:0006654">
    <property type="term" value="P:phosphatidic acid biosynthetic process"/>
    <property type="evidence" value="ECO:0007669"/>
    <property type="project" value="TreeGrafter"/>
</dbReference>
<accession>A0A1H7F9L5</accession>
<comment type="pathway">
    <text evidence="1">Lipid metabolism.</text>
</comment>
<keyword evidence="2" id="KW-0444">Lipid biosynthesis</keyword>
<feature type="transmembrane region" description="Helical" evidence="6">
    <location>
        <begin position="28"/>
        <end position="51"/>
    </location>
</feature>
<dbReference type="GO" id="GO:0003841">
    <property type="term" value="F:1-acylglycerol-3-phosphate O-acyltransferase activity"/>
    <property type="evidence" value="ECO:0007669"/>
    <property type="project" value="TreeGrafter"/>
</dbReference>
<dbReference type="RefSeq" id="WP_072750213.1">
    <property type="nucleotide sequence ID" value="NZ_FOAW01000001.1"/>
</dbReference>
<evidence type="ECO:0000313" key="9">
    <source>
        <dbReference type="Proteomes" id="UP000198677"/>
    </source>
</evidence>
<name>A0A1H7F9L5_9NOCA</name>
<dbReference type="Proteomes" id="UP000198677">
    <property type="component" value="Unassembled WGS sequence"/>
</dbReference>
<keyword evidence="6" id="KW-1133">Transmembrane helix</keyword>
<keyword evidence="6" id="KW-0812">Transmembrane</keyword>
<evidence type="ECO:0000256" key="4">
    <source>
        <dbReference type="ARBA" id="ARBA00023098"/>
    </source>
</evidence>
<dbReference type="SUPFAM" id="SSF69593">
    <property type="entry name" value="Glycerol-3-phosphate (1)-acyltransferase"/>
    <property type="match status" value="1"/>
</dbReference>
<evidence type="ECO:0000256" key="1">
    <source>
        <dbReference type="ARBA" id="ARBA00005189"/>
    </source>
</evidence>
<keyword evidence="5 8" id="KW-0012">Acyltransferase</keyword>
<keyword evidence="4" id="KW-0443">Lipid metabolism</keyword>
<dbReference type="EMBL" id="FOAW01000001">
    <property type="protein sequence ID" value="SEK22404.1"/>
    <property type="molecule type" value="Genomic_DNA"/>
</dbReference>
<organism evidence="8 9">
    <name type="scientific">Rhodococcus maanshanensis</name>
    <dbReference type="NCBI Taxonomy" id="183556"/>
    <lineage>
        <taxon>Bacteria</taxon>
        <taxon>Bacillati</taxon>
        <taxon>Actinomycetota</taxon>
        <taxon>Actinomycetes</taxon>
        <taxon>Mycobacteriales</taxon>
        <taxon>Nocardiaceae</taxon>
        <taxon>Rhodococcus</taxon>
    </lineage>
</organism>
<dbReference type="CDD" id="cd07989">
    <property type="entry name" value="LPLAT_AGPAT-like"/>
    <property type="match status" value="1"/>
</dbReference>
<protein>
    <submittedName>
        <fullName evidence="8">1-acyl-sn-glycerol-3-phosphate acyltransferases</fullName>
    </submittedName>
</protein>
<dbReference type="AlphaFoldDB" id="A0A1H7F9L5"/>
<proteinExistence type="predicted"/>
<gene>
    <name evidence="8" type="ORF">SAMN05444583_10199</name>
</gene>
<dbReference type="PANTHER" id="PTHR10434">
    <property type="entry name" value="1-ACYL-SN-GLYCEROL-3-PHOSPHATE ACYLTRANSFERASE"/>
    <property type="match status" value="1"/>
</dbReference>
<sequence length="287" mass="30720">MTHDWMPSSPCGDGCLPSAPERAGLARVAARCAMLAAMVLSLPVLLAGGALPGSWRRSLQRGYSRAALRGLGVRLRVRDERGLDLEPGERGVLVVAGHVSWADVLVLGALGPADFVARADLLEWPLLGTLARRMRIIPIDRARLSELPGAVDEAAERLRAGGRVVAFPEGTTWCGRAYGSFRPALFQSAVEAGALVQPVGIRYCTPDGRLDTTACFVGDQTLAASLRRTVGLRRLDVEVLLAPLEEPGADRRELARRCERAARAIVGADLTVQDILDSMEDRQTAAA</sequence>
<keyword evidence="3 8" id="KW-0808">Transferase</keyword>
<dbReference type="SMART" id="SM00563">
    <property type="entry name" value="PlsC"/>
    <property type="match status" value="1"/>
</dbReference>
<dbReference type="InterPro" id="IPR002123">
    <property type="entry name" value="Plipid/glycerol_acylTrfase"/>
</dbReference>